<protein>
    <submittedName>
        <fullName evidence="1">Uncharacterized protein</fullName>
    </submittedName>
</protein>
<dbReference type="EMBL" id="UINC01070281">
    <property type="protein sequence ID" value="SVC04307.1"/>
    <property type="molecule type" value="Genomic_DNA"/>
</dbReference>
<dbReference type="AlphaFoldDB" id="A0A382IYT7"/>
<sequence>MHLRDKLINDIRDGIGSTQVDDNSNKSILARGCDPEMGRRAVELLPPILGKPEMVAVTNDDDFIRELQRKKWSVVHFAPGACRYNASKSPIPGSREHTNGWGFEQYRELVRKYQGEDIKIIETTDESQIVPLLRKALAEN</sequence>
<organism evidence="1">
    <name type="scientific">marine metagenome</name>
    <dbReference type="NCBI Taxonomy" id="408172"/>
    <lineage>
        <taxon>unclassified sequences</taxon>
        <taxon>metagenomes</taxon>
        <taxon>ecological metagenomes</taxon>
    </lineage>
</organism>
<name>A0A382IYT7_9ZZZZ</name>
<gene>
    <name evidence="1" type="ORF">METZ01_LOCUS257161</name>
</gene>
<evidence type="ECO:0000313" key="1">
    <source>
        <dbReference type="EMBL" id="SVC04307.1"/>
    </source>
</evidence>
<reference evidence="1" key="1">
    <citation type="submission" date="2018-05" db="EMBL/GenBank/DDBJ databases">
        <authorList>
            <person name="Lanie J.A."/>
            <person name="Ng W.-L."/>
            <person name="Kazmierczak K.M."/>
            <person name="Andrzejewski T.M."/>
            <person name="Davidsen T.M."/>
            <person name="Wayne K.J."/>
            <person name="Tettelin H."/>
            <person name="Glass J.I."/>
            <person name="Rusch D."/>
            <person name="Podicherti R."/>
            <person name="Tsui H.-C.T."/>
            <person name="Winkler M.E."/>
        </authorList>
    </citation>
    <scope>NUCLEOTIDE SEQUENCE</scope>
</reference>
<proteinExistence type="predicted"/>
<accession>A0A382IYT7</accession>